<evidence type="ECO:0000256" key="1">
    <source>
        <dbReference type="SAM" id="MobiDB-lite"/>
    </source>
</evidence>
<dbReference type="SUPFAM" id="SSF140453">
    <property type="entry name" value="EsxAB dimer-like"/>
    <property type="match status" value="1"/>
</dbReference>
<comment type="caution">
    <text evidence="2">The sequence shown here is derived from an EMBL/GenBank/DDBJ whole genome shotgun (WGS) entry which is preliminary data.</text>
</comment>
<dbReference type="InterPro" id="IPR036689">
    <property type="entry name" value="ESAT-6-like_sf"/>
</dbReference>
<dbReference type="Proteomes" id="UP000625033">
    <property type="component" value="Unassembled WGS sequence"/>
</dbReference>
<gene>
    <name evidence="2" type="ORF">IW252_002080</name>
</gene>
<accession>A0A931DEH9</accession>
<organism evidence="2 3">
    <name type="scientific">Zhihengliuella flava</name>
    <dbReference type="NCBI Taxonomy" id="1285193"/>
    <lineage>
        <taxon>Bacteria</taxon>
        <taxon>Bacillati</taxon>
        <taxon>Actinomycetota</taxon>
        <taxon>Actinomycetes</taxon>
        <taxon>Micrococcales</taxon>
        <taxon>Micrococcaceae</taxon>
        <taxon>Zhihengliuella</taxon>
    </lineage>
</organism>
<dbReference type="RefSeq" id="WP_196836510.1">
    <property type="nucleotide sequence ID" value="NZ_JADOTZ010000001.1"/>
</dbReference>
<evidence type="ECO:0000313" key="2">
    <source>
        <dbReference type="EMBL" id="MBG6085313.1"/>
    </source>
</evidence>
<protein>
    <submittedName>
        <fullName evidence="2">Uncharacterized protein YukE</fullName>
    </submittedName>
</protein>
<evidence type="ECO:0000313" key="3">
    <source>
        <dbReference type="Proteomes" id="UP000625033"/>
    </source>
</evidence>
<name>A0A931DEH9_9MICC</name>
<dbReference type="InterPro" id="IPR010310">
    <property type="entry name" value="T7SS_ESAT-6-like"/>
</dbReference>
<reference evidence="2" key="1">
    <citation type="submission" date="2020-11" db="EMBL/GenBank/DDBJ databases">
        <title>Sequencing the genomes of 1000 actinobacteria strains.</title>
        <authorList>
            <person name="Klenk H.-P."/>
        </authorList>
    </citation>
    <scope>NUCLEOTIDE SEQUENCE</scope>
    <source>
        <strain evidence="2">DSM 26152</strain>
    </source>
</reference>
<proteinExistence type="predicted"/>
<dbReference type="Pfam" id="PF06013">
    <property type="entry name" value="WXG100"/>
    <property type="match status" value="1"/>
</dbReference>
<sequence length="118" mass="12121">MSGEFKGKMSIGAVSDASKQSENSGLELVKLVEEMLDGVEELQNTFKGSAANEFVAVINEGTRVQGELIAALASISSGQADAAKAYLDMDSEMEGEGRDAKSVAAAASGNTGFNLGGR</sequence>
<dbReference type="Gene3D" id="1.10.287.1060">
    <property type="entry name" value="ESAT-6-like"/>
    <property type="match status" value="1"/>
</dbReference>
<dbReference type="AlphaFoldDB" id="A0A931DEH9"/>
<feature type="region of interest" description="Disordered" evidence="1">
    <location>
        <begin position="1"/>
        <end position="23"/>
    </location>
</feature>
<keyword evidence="3" id="KW-1185">Reference proteome</keyword>
<dbReference type="EMBL" id="JADOTZ010000001">
    <property type="protein sequence ID" value="MBG6085313.1"/>
    <property type="molecule type" value="Genomic_DNA"/>
</dbReference>